<keyword evidence="7" id="KW-0735">Signal-anchor</keyword>
<evidence type="ECO:0000256" key="6">
    <source>
        <dbReference type="ARBA" id="ARBA00022692"/>
    </source>
</evidence>
<organism evidence="14 15">
    <name type="scientific">Crotalus adamanteus</name>
    <name type="common">Eastern diamondback rattlesnake</name>
    <dbReference type="NCBI Taxonomy" id="8729"/>
    <lineage>
        <taxon>Eukaryota</taxon>
        <taxon>Metazoa</taxon>
        <taxon>Chordata</taxon>
        <taxon>Craniata</taxon>
        <taxon>Vertebrata</taxon>
        <taxon>Euteleostomi</taxon>
        <taxon>Lepidosauria</taxon>
        <taxon>Squamata</taxon>
        <taxon>Bifurcata</taxon>
        <taxon>Unidentata</taxon>
        <taxon>Episquamata</taxon>
        <taxon>Toxicofera</taxon>
        <taxon>Serpentes</taxon>
        <taxon>Colubroidea</taxon>
        <taxon>Viperidae</taxon>
        <taxon>Crotalinae</taxon>
        <taxon>Crotalus</taxon>
    </lineage>
</organism>
<keyword evidence="12" id="KW-0325">Glycoprotein</keyword>
<dbReference type="InterPro" id="IPR002659">
    <property type="entry name" value="Glyco_trans_31"/>
</dbReference>
<evidence type="ECO:0000256" key="1">
    <source>
        <dbReference type="ARBA" id="ARBA00004323"/>
    </source>
</evidence>
<dbReference type="Proteomes" id="UP001474421">
    <property type="component" value="Unassembled WGS sequence"/>
</dbReference>
<evidence type="ECO:0000256" key="7">
    <source>
        <dbReference type="ARBA" id="ARBA00022968"/>
    </source>
</evidence>
<keyword evidence="5" id="KW-0808">Transferase</keyword>
<evidence type="ECO:0000256" key="11">
    <source>
        <dbReference type="ARBA" id="ARBA00023136"/>
    </source>
</evidence>
<dbReference type="FunFam" id="3.90.550.50:FF:000001">
    <property type="entry name" value="Hexosyltransferase"/>
    <property type="match status" value="1"/>
</dbReference>
<evidence type="ECO:0000256" key="13">
    <source>
        <dbReference type="SAM" id="MobiDB-lite"/>
    </source>
</evidence>
<comment type="similarity">
    <text evidence="3">Belongs to the glycosyltransferase 31 family.</text>
</comment>
<proteinExistence type="inferred from homology"/>
<evidence type="ECO:0000313" key="15">
    <source>
        <dbReference type="Proteomes" id="UP001474421"/>
    </source>
</evidence>
<feature type="region of interest" description="Disordered" evidence="13">
    <location>
        <begin position="203"/>
        <end position="249"/>
    </location>
</feature>
<dbReference type="Gene3D" id="3.90.550.50">
    <property type="match status" value="1"/>
</dbReference>
<dbReference type="GO" id="GO:0006629">
    <property type="term" value="P:lipid metabolic process"/>
    <property type="evidence" value="ECO:0007669"/>
    <property type="project" value="UniProtKB-KW"/>
</dbReference>
<dbReference type="EMBL" id="JAOTOJ010000002">
    <property type="protein sequence ID" value="KAK9405126.1"/>
    <property type="molecule type" value="Genomic_DNA"/>
</dbReference>
<evidence type="ECO:0000256" key="8">
    <source>
        <dbReference type="ARBA" id="ARBA00022989"/>
    </source>
</evidence>
<evidence type="ECO:0000313" key="14">
    <source>
        <dbReference type="EMBL" id="KAK9405126.1"/>
    </source>
</evidence>
<keyword evidence="11" id="KW-0472">Membrane</keyword>
<evidence type="ECO:0000256" key="10">
    <source>
        <dbReference type="ARBA" id="ARBA00023098"/>
    </source>
</evidence>
<gene>
    <name evidence="14" type="ORF">NXF25_003900</name>
</gene>
<dbReference type="Pfam" id="PF01762">
    <property type="entry name" value="Galactosyl_T"/>
    <property type="match status" value="1"/>
</dbReference>
<dbReference type="GO" id="GO:0000139">
    <property type="term" value="C:Golgi membrane"/>
    <property type="evidence" value="ECO:0007669"/>
    <property type="project" value="UniProtKB-SubCell"/>
</dbReference>
<accession>A0AAW1BTP0</accession>
<feature type="region of interest" description="Disordered" evidence="13">
    <location>
        <begin position="148"/>
        <end position="171"/>
    </location>
</feature>
<evidence type="ECO:0000256" key="2">
    <source>
        <dbReference type="ARBA" id="ARBA00004922"/>
    </source>
</evidence>
<comment type="subcellular location">
    <subcellularLocation>
        <location evidence="1">Golgi apparatus membrane</location>
        <topology evidence="1">Single-pass type II membrane protein</topology>
    </subcellularLocation>
</comment>
<name>A0AAW1BTP0_CROAD</name>
<dbReference type="GO" id="GO:0006493">
    <property type="term" value="P:protein O-linked glycosylation"/>
    <property type="evidence" value="ECO:0007669"/>
    <property type="project" value="TreeGrafter"/>
</dbReference>
<feature type="compositionally biased region" description="Basic and acidic residues" evidence="13">
    <location>
        <begin position="204"/>
        <end position="241"/>
    </location>
</feature>
<keyword evidence="4" id="KW-0328">Glycosyltransferase</keyword>
<evidence type="ECO:0000256" key="12">
    <source>
        <dbReference type="ARBA" id="ARBA00023180"/>
    </source>
</evidence>
<evidence type="ECO:0000256" key="5">
    <source>
        <dbReference type="ARBA" id="ARBA00022679"/>
    </source>
</evidence>
<dbReference type="AlphaFoldDB" id="A0AAW1BTP0"/>
<dbReference type="GO" id="GO:0016758">
    <property type="term" value="F:hexosyltransferase activity"/>
    <property type="evidence" value="ECO:0007669"/>
    <property type="project" value="InterPro"/>
</dbReference>
<keyword evidence="10" id="KW-0443">Lipid metabolism</keyword>
<feature type="region of interest" description="Disordered" evidence="13">
    <location>
        <begin position="34"/>
        <end position="78"/>
    </location>
</feature>
<keyword evidence="9" id="KW-0333">Golgi apparatus</keyword>
<evidence type="ECO:0000256" key="9">
    <source>
        <dbReference type="ARBA" id="ARBA00023034"/>
    </source>
</evidence>
<comment type="caution">
    <text evidence="14">The sequence shown here is derived from an EMBL/GenBank/DDBJ whole genome shotgun (WGS) entry which is preliminary data.</text>
</comment>
<reference evidence="14 15" key="1">
    <citation type="journal article" date="2024" name="Proc. Natl. Acad. Sci. U.S.A.">
        <title>The genetic regulatory architecture and epigenomic basis for age-related changes in rattlesnake venom.</title>
        <authorList>
            <person name="Hogan M.P."/>
            <person name="Holding M.L."/>
            <person name="Nystrom G.S."/>
            <person name="Colston T.J."/>
            <person name="Bartlett D.A."/>
            <person name="Mason A.J."/>
            <person name="Ellsworth S.A."/>
            <person name="Rautsaw R.M."/>
            <person name="Lawrence K.C."/>
            <person name="Strickland J.L."/>
            <person name="He B."/>
            <person name="Fraser P."/>
            <person name="Margres M.J."/>
            <person name="Gilbert D.M."/>
            <person name="Gibbs H.L."/>
            <person name="Parkinson C.L."/>
            <person name="Rokyta D.R."/>
        </authorList>
    </citation>
    <scope>NUCLEOTIDE SEQUENCE [LARGE SCALE GENOMIC DNA]</scope>
    <source>
        <strain evidence="14">DRR0105</strain>
    </source>
</reference>
<evidence type="ECO:0000256" key="4">
    <source>
        <dbReference type="ARBA" id="ARBA00022676"/>
    </source>
</evidence>
<sequence>MGGQLLEGGCFRLLEQAASPRRKTHQPLLLLEEGSHPAGTKASPCFRHAQGPDPPKQAAESRKADGWPVVSSRGPEQPSGWVGWGCRATAGLLLDQSPAPHAHTQHLGPRLSDTRHPCTFRIGNKGAPKPGFLSSAEDLFSRPDLKLLCPEGNRVGDPEGRRQAPSSLGSPKCSCRFPKSLALSQLKAIAVLCPLPLASPHPIIGHDPHPSDEEHEEPSSIRPRESWQRSRWDQNRRERGGHSQQELHGGHAAHLQLGQTQYNRASVASCTAKSIRPVRPHCVPALGGRRERRRGGGHHCAIAEVAPHSLGQPYKVLLTGKTTEAAREAGPPAAPAAVHVTAMLPCRKRSLCRSAQVLVGLLCSLATLLVLGFLTGSHHEALLSRSLPFRMGGGVGQQHIGNLLLPPPNAFPLSPSPCTPTDPWLLVLVASAPGHAARRAVVRQSWAVTRVAAGHRVRTVFTLGLPGDGAQQAALEHEAAEHSDLLQARFADTYANLTLKTLAMLGWAIAHCPAAHFLVKADDDVFLNLPALARRLEQLDSLPAAYLGQVYSNVAPIRNPQSRHYLPISLYPEPTFPPYCSGTAYVLSAPAAAAVLHAARQLPLLPVEDVFVAMCAHHAGIAPSHVDHFSGASHYPLDACCYREVLFSVHEVVPAEMLAMWEASEPLCTTWQRFFGLARCKVLAWLAMEDNP</sequence>
<keyword evidence="6" id="KW-0812">Transmembrane</keyword>
<keyword evidence="8" id="KW-1133">Transmembrane helix</keyword>
<dbReference type="PANTHER" id="PTHR11214:SF378">
    <property type="entry name" value="BETA-1,3-GALACTOSYLTRANSFERASE 4"/>
    <property type="match status" value="1"/>
</dbReference>
<comment type="pathway">
    <text evidence="2">Protein modification; protein glycosylation.</text>
</comment>
<keyword evidence="15" id="KW-1185">Reference proteome</keyword>
<dbReference type="PANTHER" id="PTHR11214">
    <property type="entry name" value="BETA-1,3-N-ACETYLGLUCOSAMINYLTRANSFERASE"/>
    <property type="match status" value="1"/>
</dbReference>
<evidence type="ECO:0000256" key="3">
    <source>
        <dbReference type="ARBA" id="ARBA00008661"/>
    </source>
</evidence>
<protein>
    <submittedName>
        <fullName evidence="14">Beta-C3-galactosyltransferase 4-like</fullName>
    </submittedName>
</protein>